<feature type="region of interest" description="Disordered" evidence="1">
    <location>
        <begin position="48"/>
        <end position="75"/>
    </location>
</feature>
<organism evidence="2 3">
    <name type="scientific">Exophiala xenobiotica</name>
    <dbReference type="NCBI Taxonomy" id="348802"/>
    <lineage>
        <taxon>Eukaryota</taxon>
        <taxon>Fungi</taxon>
        <taxon>Dikarya</taxon>
        <taxon>Ascomycota</taxon>
        <taxon>Pezizomycotina</taxon>
        <taxon>Eurotiomycetes</taxon>
        <taxon>Chaetothyriomycetidae</taxon>
        <taxon>Chaetothyriales</taxon>
        <taxon>Herpotrichiellaceae</taxon>
        <taxon>Exophiala</taxon>
    </lineage>
</organism>
<evidence type="ECO:0000313" key="3">
    <source>
        <dbReference type="Proteomes" id="UP000054342"/>
    </source>
</evidence>
<evidence type="ECO:0000313" key="2">
    <source>
        <dbReference type="EMBL" id="KIW50629.1"/>
    </source>
</evidence>
<dbReference type="GeneID" id="25331328"/>
<protein>
    <submittedName>
        <fullName evidence="2">Uncharacterized protein</fullName>
    </submittedName>
</protein>
<evidence type="ECO:0000256" key="1">
    <source>
        <dbReference type="SAM" id="MobiDB-lite"/>
    </source>
</evidence>
<dbReference type="EMBL" id="KN847322">
    <property type="protein sequence ID" value="KIW50629.1"/>
    <property type="molecule type" value="Genomic_DNA"/>
</dbReference>
<reference evidence="2 3" key="1">
    <citation type="submission" date="2015-01" db="EMBL/GenBank/DDBJ databases">
        <title>The Genome Sequence of Exophiala xenobiotica CBS118157.</title>
        <authorList>
            <consortium name="The Broad Institute Genomics Platform"/>
            <person name="Cuomo C."/>
            <person name="de Hoog S."/>
            <person name="Gorbushina A."/>
            <person name="Stielow B."/>
            <person name="Teixiera M."/>
            <person name="Abouelleil A."/>
            <person name="Chapman S.B."/>
            <person name="Priest M."/>
            <person name="Young S.K."/>
            <person name="Wortman J."/>
            <person name="Nusbaum C."/>
            <person name="Birren B."/>
        </authorList>
    </citation>
    <scope>NUCLEOTIDE SEQUENCE [LARGE SCALE GENOMIC DNA]</scope>
    <source>
        <strain evidence="2 3">CBS 118157</strain>
    </source>
</reference>
<gene>
    <name evidence="2" type="ORF">PV05_09420</name>
</gene>
<sequence>MGRISQFFAYLHSILVQVPQHGYHNISRVVQPQIRSLSESFTASSNRISKDIELQPMKPNRDAAAKQTENPKARG</sequence>
<dbReference type="AlphaFoldDB" id="A0A0D2ES33"/>
<proteinExistence type="predicted"/>
<name>A0A0D2ES33_9EURO</name>
<accession>A0A0D2ES33</accession>
<dbReference type="RefSeq" id="XP_013311213.1">
    <property type="nucleotide sequence ID" value="XM_013455759.1"/>
</dbReference>
<dbReference type="HOGENOM" id="CLU_177147_0_0_1"/>
<keyword evidence="3" id="KW-1185">Reference proteome</keyword>
<dbReference type="OrthoDB" id="4148081at2759"/>
<dbReference type="Proteomes" id="UP000054342">
    <property type="component" value="Unassembled WGS sequence"/>
</dbReference>